<sequence length="82" mass="8979">MGCKQMSDQSVASGCLGYMCRKTRHIFKPTILFLFDIALLSLPMILPLLRCVAIFKLIPAVHIILGLTLKISSSSSHPAAYS</sequence>
<accession>A0ABR4GYU0</accession>
<organism evidence="2 3">
    <name type="scientific">Aspergillus granulosus</name>
    <dbReference type="NCBI Taxonomy" id="176169"/>
    <lineage>
        <taxon>Eukaryota</taxon>
        <taxon>Fungi</taxon>
        <taxon>Dikarya</taxon>
        <taxon>Ascomycota</taxon>
        <taxon>Pezizomycotina</taxon>
        <taxon>Eurotiomycetes</taxon>
        <taxon>Eurotiomycetidae</taxon>
        <taxon>Eurotiales</taxon>
        <taxon>Aspergillaceae</taxon>
        <taxon>Aspergillus</taxon>
        <taxon>Aspergillus subgen. Nidulantes</taxon>
    </lineage>
</organism>
<name>A0ABR4GYU0_9EURO</name>
<keyword evidence="1" id="KW-0812">Transmembrane</keyword>
<gene>
    <name evidence="2" type="ORF">BJX63DRAFT_409696</name>
</gene>
<keyword evidence="1" id="KW-0472">Membrane</keyword>
<keyword evidence="1" id="KW-1133">Transmembrane helix</keyword>
<protein>
    <submittedName>
        <fullName evidence="2">Uncharacterized protein</fullName>
    </submittedName>
</protein>
<dbReference type="EMBL" id="JBFXLT010000115">
    <property type="protein sequence ID" value="KAL2808337.1"/>
    <property type="molecule type" value="Genomic_DNA"/>
</dbReference>
<dbReference type="Proteomes" id="UP001610334">
    <property type="component" value="Unassembled WGS sequence"/>
</dbReference>
<proteinExistence type="predicted"/>
<comment type="caution">
    <text evidence="2">The sequence shown here is derived from an EMBL/GenBank/DDBJ whole genome shotgun (WGS) entry which is preliminary data.</text>
</comment>
<evidence type="ECO:0000256" key="1">
    <source>
        <dbReference type="SAM" id="Phobius"/>
    </source>
</evidence>
<evidence type="ECO:0000313" key="3">
    <source>
        <dbReference type="Proteomes" id="UP001610334"/>
    </source>
</evidence>
<keyword evidence="3" id="KW-1185">Reference proteome</keyword>
<reference evidence="2 3" key="1">
    <citation type="submission" date="2024-07" db="EMBL/GenBank/DDBJ databases">
        <title>Section-level genome sequencing and comparative genomics of Aspergillus sections Usti and Cavernicolus.</title>
        <authorList>
            <consortium name="Lawrence Berkeley National Laboratory"/>
            <person name="Nybo J.L."/>
            <person name="Vesth T.C."/>
            <person name="Theobald S."/>
            <person name="Frisvad J.C."/>
            <person name="Larsen T.O."/>
            <person name="Kjaerboelling I."/>
            <person name="Rothschild-Mancinelli K."/>
            <person name="Lyhne E.K."/>
            <person name="Kogle M.E."/>
            <person name="Barry K."/>
            <person name="Clum A."/>
            <person name="Na H."/>
            <person name="Ledsgaard L."/>
            <person name="Lin J."/>
            <person name="Lipzen A."/>
            <person name="Kuo A."/>
            <person name="Riley R."/>
            <person name="Mondo S."/>
            <person name="Labutti K."/>
            <person name="Haridas S."/>
            <person name="Pangalinan J."/>
            <person name="Salamov A.A."/>
            <person name="Simmons B.A."/>
            <person name="Magnuson J.K."/>
            <person name="Chen J."/>
            <person name="Drula E."/>
            <person name="Henrissat B."/>
            <person name="Wiebenga A."/>
            <person name="Lubbers R.J."/>
            <person name="Gomes A.C."/>
            <person name="Makela M.R."/>
            <person name="Stajich J."/>
            <person name="Grigoriev I.V."/>
            <person name="Mortensen U.H."/>
            <person name="De Vries R.P."/>
            <person name="Baker S.E."/>
            <person name="Andersen M.R."/>
        </authorList>
    </citation>
    <scope>NUCLEOTIDE SEQUENCE [LARGE SCALE GENOMIC DNA]</scope>
    <source>
        <strain evidence="2 3">CBS 588.65</strain>
    </source>
</reference>
<evidence type="ECO:0000313" key="2">
    <source>
        <dbReference type="EMBL" id="KAL2808337.1"/>
    </source>
</evidence>
<feature type="transmembrane region" description="Helical" evidence="1">
    <location>
        <begin position="26"/>
        <end position="46"/>
    </location>
</feature>